<feature type="binding site" evidence="19">
    <location>
        <position position="267"/>
    </location>
    <ligand>
        <name>Zn(2+)</name>
        <dbReference type="ChEBI" id="CHEBI:29105"/>
    </ligand>
</feature>
<gene>
    <name evidence="19 22" type="primary">aroB</name>
    <name evidence="22" type="ORF">PDESU_04531</name>
</gene>
<sequence>MLYDVPVNLGERSYQIHIGAGVLDRIGGLCADVGLKGKCLVITDENVGGHYAEPVLQSLEGAGFSARLATLPPGEQTKCGDQVFSLYSECIKAGLDRKSFVVALGGGVIGDLAGFVAATYLRGIPFVQVPTSLLSMVDSSVGGKTGINIPEGKNLVGAFYQPQLVLADLDTLKTLPPREYAAGLAEVVKYGIIYDAPFFKTLEENIHALADVNNSELLAKMVGRSCEVKAEVVAQDEREGGLRAILNFGHTVGHAVENVAGYGTYVHGEAVAIGSVYAARASAELTGLSKEETERIEQIFKALGLPVTAPGLEWPALREALTVDKKTIGGMPKFVLASEIGAVTFGNEVPEALMETLWNGL</sequence>
<evidence type="ECO:0000256" key="18">
    <source>
        <dbReference type="ARBA" id="ARBA00023285"/>
    </source>
</evidence>
<feature type="binding site" evidence="19">
    <location>
        <position position="250"/>
    </location>
    <ligand>
        <name>Zn(2+)</name>
        <dbReference type="ChEBI" id="CHEBI:29105"/>
    </ligand>
</feature>
<feature type="binding site" evidence="19">
    <location>
        <position position="153"/>
    </location>
    <ligand>
        <name>NAD(+)</name>
        <dbReference type="ChEBI" id="CHEBI:57540"/>
    </ligand>
</feature>
<keyword evidence="16 19" id="KW-0057">Aromatic amino acid biosynthesis</keyword>
<feature type="binding site" evidence="19">
    <location>
        <position position="186"/>
    </location>
    <ligand>
        <name>Zn(2+)</name>
        <dbReference type="ChEBI" id="CHEBI:29105"/>
    </ligand>
</feature>
<dbReference type="NCBIfam" id="TIGR01357">
    <property type="entry name" value="aroB"/>
    <property type="match status" value="1"/>
</dbReference>
<evidence type="ECO:0000256" key="9">
    <source>
        <dbReference type="ARBA" id="ARBA00017684"/>
    </source>
</evidence>
<dbReference type="InterPro" id="IPR016037">
    <property type="entry name" value="DHQ_synth_AroB"/>
</dbReference>
<keyword evidence="17 19" id="KW-0456">Lyase</keyword>
<name>A0A6C2U799_PONDE</name>
<dbReference type="CDD" id="cd08195">
    <property type="entry name" value="DHQS"/>
    <property type="match status" value="1"/>
</dbReference>
<comment type="cofactor">
    <cofactor evidence="2 19">
        <name>NAD(+)</name>
        <dbReference type="ChEBI" id="CHEBI:57540"/>
    </cofactor>
</comment>
<keyword evidence="14 19" id="KW-0862">Zinc</keyword>
<dbReference type="EMBL" id="CAAHFG010000003">
    <property type="protein sequence ID" value="VGO15942.1"/>
    <property type="molecule type" value="Genomic_DNA"/>
</dbReference>
<dbReference type="InterPro" id="IPR030963">
    <property type="entry name" value="DHQ_synth_fam"/>
</dbReference>
<dbReference type="SUPFAM" id="SSF56796">
    <property type="entry name" value="Dehydroquinate synthase-like"/>
    <property type="match status" value="1"/>
</dbReference>
<reference evidence="22 23" key="1">
    <citation type="submission" date="2019-04" db="EMBL/GenBank/DDBJ databases">
        <authorList>
            <person name="Van Vliet M D."/>
        </authorList>
    </citation>
    <scope>NUCLEOTIDE SEQUENCE [LARGE SCALE GENOMIC DNA]</scope>
    <source>
        <strain evidence="22 23">F1</strain>
    </source>
</reference>
<evidence type="ECO:0000256" key="11">
    <source>
        <dbReference type="ARBA" id="ARBA00022605"/>
    </source>
</evidence>
<dbReference type="Proteomes" id="UP000366872">
    <property type="component" value="Unassembled WGS sequence"/>
</dbReference>
<evidence type="ECO:0000256" key="7">
    <source>
        <dbReference type="ARBA" id="ARBA00005412"/>
    </source>
</evidence>
<dbReference type="Pfam" id="PF24621">
    <property type="entry name" value="DHQS_C"/>
    <property type="match status" value="1"/>
</dbReference>
<dbReference type="PANTHER" id="PTHR43622">
    <property type="entry name" value="3-DEHYDROQUINATE SYNTHASE"/>
    <property type="match status" value="1"/>
</dbReference>
<evidence type="ECO:0000256" key="17">
    <source>
        <dbReference type="ARBA" id="ARBA00023239"/>
    </source>
</evidence>
<dbReference type="InterPro" id="IPR050071">
    <property type="entry name" value="Dehydroquinate_synthase"/>
</dbReference>
<evidence type="ECO:0000256" key="13">
    <source>
        <dbReference type="ARBA" id="ARBA00022741"/>
    </source>
</evidence>
<dbReference type="GO" id="GO:0009073">
    <property type="term" value="P:aromatic amino acid family biosynthetic process"/>
    <property type="evidence" value="ECO:0007669"/>
    <property type="project" value="UniProtKB-KW"/>
</dbReference>
<feature type="binding site" evidence="19">
    <location>
        <begin position="131"/>
        <end position="132"/>
    </location>
    <ligand>
        <name>NAD(+)</name>
        <dbReference type="ChEBI" id="CHEBI:57540"/>
    </ligand>
</feature>
<keyword evidence="12 19" id="KW-0479">Metal-binding</keyword>
<dbReference type="GO" id="GO:0009423">
    <property type="term" value="P:chorismate biosynthetic process"/>
    <property type="evidence" value="ECO:0007669"/>
    <property type="project" value="UniProtKB-UniRule"/>
</dbReference>
<keyword evidence="15 19" id="KW-0520">NAD</keyword>
<evidence type="ECO:0000259" key="21">
    <source>
        <dbReference type="Pfam" id="PF24621"/>
    </source>
</evidence>
<feature type="domain" description="3-dehydroquinate synthase C-terminal" evidence="21">
    <location>
        <begin position="183"/>
        <end position="327"/>
    </location>
</feature>
<accession>A0A6C2U799</accession>
<evidence type="ECO:0000256" key="16">
    <source>
        <dbReference type="ARBA" id="ARBA00023141"/>
    </source>
</evidence>
<evidence type="ECO:0000313" key="23">
    <source>
        <dbReference type="Proteomes" id="UP000366872"/>
    </source>
</evidence>
<comment type="cofactor">
    <cofactor evidence="3">
        <name>Zn(2+)</name>
        <dbReference type="ChEBI" id="CHEBI:29105"/>
    </cofactor>
</comment>
<dbReference type="PIRSF" id="PIRSF001455">
    <property type="entry name" value="DHQ_synth"/>
    <property type="match status" value="1"/>
</dbReference>
<evidence type="ECO:0000256" key="10">
    <source>
        <dbReference type="ARBA" id="ARBA00022490"/>
    </source>
</evidence>
<dbReference type="HAMAP" id="MF_00110">
    <property type="entry name" value="DHQ_synthase"/>
    <property type="match status" value="1"/>
</dbReference>
<dbReference type="AlphaFoldDB" id="A0A6C2U799"/>
<comment type="caution">
    <text evidence="19">Lacks conserved residue(s) required for the propagation of feature annotation.</text>
</comment>
<feature type="binding site" evidence="19">
    <location>
        <begin position="107"/>
        <end position="111"/>
    </location>
    <ligand>
        <name>NAD(+)</name>
        <dbReference type="ChEBI" id="CHEBI:57540"/>
    </ligand>
</feature>
<evidence type="ECO:0000256" key="8">
    <source>
        <dbReference type="ARBA" id="ARBA00013031"/>
    </source>
</evidence>
<dbReference type="GO" id="GO:0008652">
    <property type="term" value="P:amino acid biosynthetic process"/>
    <property type="evidence" value="ECO:0007669"/>
    <property type="project" value="UniProtKB-KW"/>
</dbReference>
<evidence type="ECO:0000256" key="14">
    <source>
        <dbReference type="ARBA" id="ARBA00022833"/>
    </source>
</evidence>
<keyword evidence="11 19" id="KW-0028">Amino-acid biosynthesis</keyword>
<dbReference type="InterPro" id="IPR056179">
    <property type="entry name" value="DHQS_C"/>
</dbReference>
<evidence type="ECO:0000256" key="2">
    <source>
        <dbReference type="ARBA" id="ARBA00001911"/>
    </source>
</evidence>
<feature type="domain" description="3-dehydroquinate synthase N-terminal" evidence="20">
    <location>
        <begin position="70"/>
        <end position="181"/>
    </location>
</feature>
<comment type="similarity">
    <text evidence="7 19">Belongs to the sugar phosphate cyclases superfamily. Dehydroquinate synthase family.</text>
</comment>
<evidence type="ECO:0000259" key="20">
    <source>
        <dbReference type="Pfam" id="PF01761"/>
    </source>
</evidence>
<comment type="catalytic activity">
    <reaction evidence="1 19">
        <text>7-phospho-2-dehydro-3-deoxy-D-arabino-heptonate = 3-dehydroquinate + phosphate</text>
        <dbReference type="Rhea" id="RHEA:21968"/>
        <dbReference type="ChEBI" id="CHEBI:32364"/>
        <dbReference type="ChEBI" id="CHEBI:43474"/>
        <dbReference type="ChEBI" id="CHEBI:58394"/>
        <dbReference type="EC" id="4.2.3.4"/>
    </reaction>
</comment>
<keyword evidence="13 19" id="KW-0547">Nucleotide-binding</keyword>
<evidence type="ECO:0000256" key="3">
    <source>
        <dbReference type="ARBA" id="ARBA00001947"/>
    </source>
</evidence>
<keyword evidence="10 19" id="KW-0963">Cytoplasm</keyword>
<evidence type="ECO:0000256" key="1">
    <source>
        <dbReference type="ARBA" id="ARBA00001393"/>
    </source>
</evidence>
<dbReference type="GO" id="GO:0000166">
    <property type="term" value="F:nucleotide binding"/>
    <property type="evidence" value="ECO:0007669"/>
    <property type="project" value="UniProtKB-KW"/>
</dbReference>
<dbReference type="PANTHER" id="PTHR43622:SF7">
    <property type="entry name" value="3-DEHYDROQUINATE SYNTHASE, CHLOROPLASTIC"/>
    <property type="match status" value="1"/>
</dbReference>
<dbReference type="UniPathway" id="UPA00053">
    <property type="reaction ID" value="UER00085"/>
</dbReference>
<dbReference type="Pfam" id="PF01761">
    <property type="entry name" value="DHQ_synthase"/>
    <property type="match status" value="1"/>
</dbReference>
<feature type="binding site" evidence="19">
    <location>
        <position position="144"/>
    </location>
    <ligand>
        <name>NAD(+)</name>
        <dbReference type="ChEBI" id="CHEBI:57540"/>
    </ligand>
</feature>
<feature type="binding site" evidence="19">
    <location>
        <begin position="171"/>
        <end position="174"/>
    </location>
    <ligand>
        <name>NAD(+)</name>
        <dbReference type="ChEBI" id="CHEBI:57540"/>
    </ligand>
</feature>
<dbReference type="InterPro" id="IPR030960">
    <property type="entry name" value="DHQS/DOIS_N"/>
</dbReference>
<protein>
    <recommendedName>
        <fullName evidence="9 19">3-dehydroquinate synthase</fullName>
        <shortName evidence="19">DHQS</shortName>
        <ecNumber evidence="8 19">4.2.3.4</ecNumber>
    </recommendedName>
</protein>
<comment type="pathway">
    <text evidence="6 19">Metabolic intermediate biosynthesis; chorismate biosynthesis; chorismate from D-erythrose 4-phosphate and phosphoenolpyruvate: step 2/7.</text>
</comment>
<keyword evidence="23" id="KW-1185">Reference proteome</keyword>
<organism evidence="22 23">
    <name type="scientific">Pontiella desulfatans</name>
    <dbReference type="NCBI Taxonomy" id="2750659"/>
    <lineage>
        <taxon>Bacteria</taxon>
        <taxon>Pseudomonadati</taxon>
        <taxon>Kiritimatiellota</taxon>
        <taxon>Kiritimatiellia</taxon>
        <taxon>Kiritimatiellales</taxon>
        <taxon>Pontiellaceae</taxon>
        <taxon>Pontiella</taxon>
    </lineage>
</organism>
<dbReference type="GO" id="GO:0046872">
    <property type="term" value="F:metal ion binding"/>
    <property type="evidence" value="ECO:0007669"/>
    <property type="project" value="UniProtKB-KW"/>
</dbReference>
<dbReference type="EC" id="4.2.3.4" evidence="8 19"/>
<comment type="cofactor">
    <cofactor evidence="19">
        <name>Co(2+)</name>
        <dbReference type="ChEBI" id="CHEBI:48828"/>
    </cofactor>
    <cofactor evidence="19">
        <name>Zn(2+)</name>
        <dbReference type="ChEBI" id="CHEBI:29105"/>
    </cofactor>
    <text evidence="19">Binds 1 divalent metal cation per subunit. Can use either Co(2+) or Zn(2+).</text>
</comment>
<keyword evidence="18 19" id="KW-0170">Cobalt</keyword>
<evidence type="ECO:0000256" key="19">
    <source>
        <dbReference type="HAMAP-Rule" id="MF_00110"/>
    </source>
</evidence>
<comment type="subcellular location">
    <subcellularLocation>
        <location evidence="5 19">Cytoplasm</location>
    </subcellularLocation>
</comment>
<dbReference type="Gene3D" id="1.20.1090.10">
    <property type="entry name" value="Dehydroquinate synthase-like - alpha domain"/>
    <property type="match status" value="1"/>
</dbReference>
<dbReference type="GO" id="GO:0003856">
    <property type="term" value="F:3-dehydroquinate synthase activity"/>
    <property type="evidence" value="ECO:0007669"/>
    <property type="project" value="UniProtKB-UniRule"/>
</dbReference>
<evidence type="ECO:0000256" key="15">
    <source>
        <dbReference type="ARBA" id="ARBA00023027"/>
    </source>
</evidence>
<dbReference type="FunFam" id="3.40.50.1970:FF:000007">
    <property type="entry name" value="Pentafunctional AROM polypeptide"/>
    <property type="match status" value="1"/>
</dbReference>
<dbReference type="Gene3D" id="3.40.50.1970">
    <property type="match status" value="1"/>
</dbReference>
<evidence type="ECO:0000256" key="6">
    <source>
        <dbReference type="ARBA" id="ARBA00004661"/>
    </source>
</evidence>
<evidence type="ECO:0000313" key="22">
    <source>
        <dbReference type="EMBL" id="VGO15942.1"/>
    </source>
</evidence>
<evidence type="ECO:0000256" key="4">
    <source>
        <dbReference type="ARBA" id="ARBA00003485"/>
    </source>
</evidence>
<evidence type="ECO:0000256" key="12">
    <source>
        <dbReference type="ARBA" id="ARBA00022723"/>
    </source>
</evidence>
<dbReference type="GO" id="GO:0005737">
    <property type="term" value="C:cytoplasm"/>
    <property type="evidence" value="ECO:0007669"/>
    <property type="project" value="UniProtKB-SubCell"/>
</dbReference>
<comment type="function">
    <text evidence="4 19">Catalyzes the conversion of 3-deoxy-D-arabino-heptulosonate 7-phosphate (DAHP) to dehydroquinate (DHQ).</text>
</comment>
<proteinExistence type="inferred from homology"/>
<evidence type="ECO:0000256" key="5">
    <source>
        <dbReference type="ARBA" id="ARBA00004496"/>
    </source>
</evidence>